<proteinExistence type="predicted"/>
<dbReference type="EMBL" id="DS469539">
    <property type="protein sequence ID" value="EDO44946.1"/>
    <property type="molecule type" value="Genomic_DNA"/>
</dbReference>
<evidence type="ECO:0000313" key="3">
    <source>
        <dbReference type="Proteomes" id="UP000001593"/>
    </source>
</evidence>
<reference evidence="2 3" key="1">
    <citation type="journal article" date="2007" name="Science">
        <title>Sea anemone genome reveals ancestral eumetazoan gene repertoire and genomic organization.</title>
        <authorList>
            <person name="Putnam N.H."/>
            <person name="Srivastava M."/>
            <person name="Hellsten U."/>
            <person name="Dirks B."/>
            <person name="Chapman J."/>
            <person name="Salamov A."/>
            <person name="Terry A."/>
            <person name="Shapiro H."/>
            <person name="Lindquist E."/>
            <person name="Kapitonov V.V."/>
            <person name="Jurka J."/>
            <person name="Genikhovich G."/>
            <person name="Grigoriev I.V."/>
            <person name="Lucas S.M."/>
            <person name="Steele R.E."/>
            <person name="Finnerty J.R."/>
            <person name="Technau U."/>
            <person name="Martindale M.Q."/>
            <person name="Rokhsar D.S."/>
        </authorList>
    </citation>
    <scope>NUCLEOTIDE SEQUENCE [LARGE SCALE GENOMIC DNA]</scope>
    <source>
        <strain evidence="3">CH2 X CH6</strain>
    </source>
</reference>
<dbReference type="HOGENOM" id="CLU_443006_0_0_1"/>
<dbReference type="AlphaFoldDB" id="A7RU41"/>
<keyword evidence="3" id="KW-1185">Reference proteome</keyword>
<dbReference type="OMA" id="SAHERWI"/>
<evidence type="ECO:0000313" key="2">
    <source>
        <dbReference type="EMBL" id="EDO44946.1"/>
    </source>
</evidence>
<evidence type="ECO:0000256" key="1">
    <source>
        <dbReference type="SAM" id="MobiDB-lite"/>
    </source>
</evidence>
<dbReference type="Proteomes" id="UP000001593">
    <property type="component" value="Unassembled WGS sequence"/>
</dbReference>
<dbReference type="InParanoid" id="A7RU41"/>
<feature type="region of interest" description="Disordered" evidence="1">
    <location>
        <begin position="232"/>
        <end position="266"/>
    </location>
</feature>
<feature type="region of interest" description="Disordered" evidence="1">
    <location>
        <begin position="342"/>
        <end position="374"/>
    </location>
</feature>
<organism evidence="2 3">
    <name type="scientific">Nematostella vectensis</name>
    <name type="common">Starlet sea anemone</name>
    <dbReference type="NCBI Taxonomy" id="45351"/>
    <lineage>
        <taxon>Eukaryota</taxon>
        <taxon>Metazoa</taxon>
        <taxon>Cnidaria</taxon>
        <taxon>Anthozoa</taxon>
        <taxon>Hexacorallia</taxon>
        <taxon>Actiniaria</taxon>
        <taxon>Edwardsiidae</taxon>
        <taxon>Nematostella</taxon>
    </lineage>
</organism>
<feature type="compositionally biased region" description="Low complexity" evidence="1">
    <location>
        <begin position="348"/>
        <end position="364"/>
    </location>
</feature>
<protein>
    <submittedName>
        <fullName evidence="2">Uncharacterized protein</fullName>
    </submittedName>
</protein>
<gene>
    <name evidence="2" type="ORF">NEMVEDRAFT_v1g240711</name>
</gene>
<name>A7RU41_NEMVE</name>
<accession>A7RU41</accession>
<sequence length="617" mass="70124">MSYLLGKGGIVSAQDLYSEDDNFIIGSDLEAERLRRDARQFHRSKFSETRRKAHYARLQNASLKVALETTEKRMEQKKSIAIREIERSRVEILKQIESYQGLSAARRGSLPGTSLRATLATGETRARLLPLQPFARRRRQRKDTRTSIEQEIWMLDKEDSWMRQKGESPSGIMGFVSKNESLKGQGTPLDESRRTSLEVTGDMAIVDDGRRAHAALSGLLQIPPSREVLFSESGLPSRASPSQEGFENAPRPVSHTLSSLQAGLESRAPSVAQKTLQLGSVEGSTDLPAIDGTLWHARRGSNGTSIYTSSPHLSNHTLSHHPCNNSLSRHLSVLSRKSAIQRKTPVLRVSSSRRSGSQRGNSSRIASARTVQEEERAKVHQAKLQLKQKLAQDTKKRESLQAWYASIDFMREGPHPNFEAESIPIHEWDTVSCKGQSLRLSERQQISRAHSEPLDLYDKQFQTRVSRVSSERSRRAKSCRSEMDITSMGQQNRQRLIEAFLPDIRRKHARMGFTHKVNPFNLNQEKLKTIQVRAKTTWDDRLLPEHRDVTLGFGGKAANNTTPRPIWVAKSLPMNSMNDTLFPEEYPALYAYVKKQHWDYRDLRFMQRALPKRTFTK</sequence>